<sequence>MQLLRLQMKRSILLLLGGGLGFLGAALLLGHSRVLTGLGLSRLGAVVLADGLEDGRLLLGLDDGDGVGERLLGAGLALGDTLSEQNVAGGAVDEVLGGLARVDHEAVGELHGLGAGGTELSGDDNLAALGARLHDEAQDTIAGTADGQAVEELVAEGLALGDGGEAAVLDLGGVQGDGVLGELESLLDERGELADAAALLAEDLLGMGGADDDVCDGGGDADLDARVTLLGELTLEELVKFRVEDTVGDELSPLGAEMGDEEKMLAVRLNTKG</sequence>
<evidence type="ECO:0000313" key="2">
    <source>
        <dbReference type="Proteomes" id="UP000827724"/>
    </source>
</evidence>
<accession>A0A9P8QEB9</accession>
<comment type="caution">
    <text evidence="1">The sequence shown here is derived from an EMBL/GenBank/DDBJ whole genome shotgun (WGS) entry which is preliminary data.</text>
</comment>
<reference evidence="1" key="1">
    <citation type="submission" date="2021-08" db="EMBL/GenBank/DDBJ databases">
        <title>Chromosome-Level Trichoderma cornu-damae using Hi-C Data.</title>
        <authorList>
            <person name="Kim C.S."/>
        </authorList>
    </citation>
    <scope>NUCLEOTIDE SEQUENCE</scope>
    <source>
        <strain evidence="1">KA19-0412C</strain>
    </source>
</reference>
<keyword evidence="2" id="KW-1185">Reference proteome</keyword>
<protein>
    <submittedName>
        <fullName evidence="1">Uncharacterized protein</fullName>
    </submittedName>
</protein>
<gene>
    <name evidence="1" type="ORF">Trco_007447</name>
</gene>
<dbReference type="EMBL" id="JAIWOZ010000006">
    <property type="protein sequence ID" value="KAH6604001.1"/>
    <property type="molecule type" value="Genomic_DNA"/>
</dbReference>
<evidence type="ECO:0000313" key="1">
    <source>
        <dbReference type="EMBL" id="KAH6604001.1"/>
    </source>
</evidence>
<proteinExistence type="predicted"/>
<dbReference type="AlphaFoldDB" id="A0A9P8QEB9"/>
<name>A0A9P8QEB9_9HYPO</name>
<dbReference type="OrthoDB" id="8044437at2759"/>
<dbReference type="Proteomes" id="UP000827724">
    <property type="component" value="Unassembled WGS sequence"/>
</dbReference>
<organism evidence="1 2">
    <name type="scientific">Trichoderma cornu-damae</name>
    <dbReference type="NCBI Taxonomy" id="654480"/>
    <lineage>
        <taxon>Eukaryota</taxon>
        <taxon>Fungi</taxon>
        <taxon>Dikarya</taxon>
        <taxon>Ascomycota</taxon>
        <taxon>Pezizomycotina</taxon>
        <taxon>Sordariomycetes</taxon>
        <taxon>Hypocreomycetidae</taxon>
        <taxon>Hypocreales</taxon>
        <taxon>Hypocreaceae</taxon>
        <taxon>Trichoderma</taxon>
    </lineage>
</organism>